<name>A0ACC6MVZ8_9HYPH</name>
<evidence type="ECO:0000313" key="2">
    <source>
        <dbReference type="Proteomes" id="UP001304050"/>
    </source>
</evidence>
<comment type="caution">
    <text evidence="1">The sequence shown here is derived from an EMBL/GenBank/DDBJ whole genome shotgun (WGS) entry which is preliminary data.</text>
</comment>
<accession>A0ACC6MVZ8</accession>
<dbReference type="Proteomes" id="UP001304050">
    <property type="component" value="Unassembled WGS sequence"/>
</dbReference>
<reference evidence="1" key="1">
    <citation type="submission" date="2023-12" db="EMBL/GenBank/DDBJ databases">
        <title>Diversity of Rhizobium in root nodule of phaseolus vulgaris.</title>
        <authorList>
            <person name="Wang H."/>
        </authorList>
    </citation>
    <scope>NUCLEOTIDE SEQUENCE</scope>
    <source>
        <strain evidence="1">MJ31</strain>
    </source>
</reference>
<gene>
    <name evidence="1" type="ORF">U8465_10020</name>
</gene>
<protein>
    <submittedName>
        <fullName evidence="1">Uncharacterized protein</fullName>
    </submittedName>
</protein>
<keyword evidence="2" id="KW-1185">Reference proteome</keyword>
<evidence type="ECO:0000313" key="1">
    <source>
        <dbReference type="EMBL" id="MEA3517458.1"/>
    </source>
</evidence>
<organism evidence="1 2">
    <name type="scientific">Rhizobium mulingense</name>
    <dbReference type="NCBI Taxonomy" id="3031128"/>
    <lineage>
        <taxon>Bacteria</taxon>
        <taxon>Pseudomonadati</taxon>
        <taxon>Pseudomonadota</taxon>
        <taxon>Alphaproteobacteria</taxon>
        <taxon>Hyphomicrobiales</taxon>
        <taxon>Rhizobiaceae</taxon>
        <taxon>Rhizobium/Agrobacterium group</taxon>
        <taxon>Rhizobium</taxon>
    </lineage>
</organism>
<proteinExistence type="predicted"/>
<dbReference type="EMBL" id="JAYESG010000003">
    <property type="protein sequence ID" value="MEA3517458.1"/>
    <property type="molecule type" value="Genomic_DNA"/>
</dbReference>
<sequence>MSARLSTAIRIGEAAKAIFRKTQSFPDPEFRTDADLRESDHVGVEPMLLALSMELALKAWFVFDYDDPKVVKSHNLLKLFDSLKPESQEKLDAEFRRSVVPYHPNGFFIDHSIRHILYQHQDAFTDWRYLHEANKSMMFDQGAFEATLEMVLREFEKRYRIERVTPIWPS</sequence>